<evidence type="ECO:0000256" key="5">
    <source>
        <dbReference type="RuleBase" id="RU362066"/>
    </source>
</evidence>
<evidence type="ECO:0000256" key="2">
    <source>
        <dbReference type="ARBA" id="ARBA00011255"/>
    </source>
</evidence>
<evidence type="ECO:0000256" key="4">
    <source>
        <dbReference type="ARBA" id="ARBA00023143"/>
    </source>
</evidence>
<organism evidence="8 9">
    <name type="scientific">Waltera intestinalis</name>
    <dbReference type="NCBI Taxonomy" id="2606635"/>
    <lineage>
        <taxon>Bacteria</taxon>
        <taxon>Bacillati</taxon>
        <taxon>Bacillota</taxon>
        <taxon>Clostridia</taxon>
        <taxon>Lachnospirales</taxon>
        <taxon>Lachnospiraceae</taxon>
        <taxon>Waltera</taxon>
    </lineage>
</organism>
<dbReference type="GO" id="GO:0007155">
    <property type="term" value="P:cell adhesion"/>
    <property type="evidence" value="ECO:0007669"/>
    <property type="project" value="InterPro"/>
</dbReference>
<keyword evidence="8" id="KW-0966">Cell projection</keyword>
<name>A0A6L5YLK2_9FIRM</name>
<gene>
    <name evidence="8" type="primary">fliD</name>
    <name evidence="8" type="ORF">FYJ59_11500</name>
</gene>
<comment type="function">
    <text evidence="5">Required for morphogenesis and for the elongation of the flagellar filament by facilitating polymerization of the flagellin monomers at the tip of growing filament. Forms a capping structure, which prevents flagellin subunits (transported through the central channel of the flagellum) from leaking out without polymerization at the distal end.</text>
</comment>
<keyword evidence="9" id="KW-1185">Reference proteome</keyword>
<comment type="similarity">
    <text evidence="1 5">Belongs to the FliD family.</text>
</comment>
<dbReference type="RefSeq" id="WP_154497405.1">
    <property type="nucleotide sequence ID" value="NZ_VUMU01000016.1"/>
</dbReference>
<comment type="caution">
    <text evidence="8">The sequence shown here is derived from an EMBL/GenBank/DDBJ whole genome shotgun (WGS) entry which is preliminary data.</text>
</comment>
<dbReference type="GO" id="GO:0071973">
    <property type="term" value="P:bacterial-type flagellum-dependent cell motility"/>
    <property type="evidence" value="ECO:0007669"/>
    <property type="project" value="TreeGrafter"/>
</dbReference>
<comment type="subunit">
    <text evidence="2 5">Homopentamer.</text>
</comment>
<dbReference type="GO" id="GO:0009421">
    <property type="term" value="C:bacterial-type flagellum filament cap"/>
    <property type="evidence" value="ECO:0007669"/>
    <property type="project" value="InterPro"/>
</dbReference>
<feature type="coiled-coil region" evidence="5">
    <location>
        <begin position="269"/>
        <end position="355"/>
    </location>
</feature>
<proteinExistence type="inferred from homology"/>
<dbReference type="InterPro" id="IPR003481">
    <property type="entry name" value="FliD_N"/>
</dbReference>
<feature type="coiled-coil region" evidence="5">
    <location>
        <begin position="656"/>
        <end position="683"/>
    </location>
</feature>
<sequence length="712" mass="77346">MAMRMSGLMSGMDTESIIQELVSVKQTKVDDAKKAQTKLQWKQDAWKELNTKLKNLQAKYVANMRFVSSYSKRTTKVSNSNAVSVITGENAVNGVQSLQINQLAKTGYLTGAQIKAADGSSLTAASKLSDLGVTGEGTFNITAGGKSVDITVNGDSTISDVLNKLKEAGVNANFDAKNQRFFVSASASGADNDFSITASDSTGDAALAALGLKVGLTGDKGDKATLAKYQEYAAFYVSGDDAATLANINKDGRITKDIDSKVSSYLEQYKSLLSTKSDAQKKIDEINEKYKDSSLDTVENYTKQLEAKQKEKTELEEKIKNLTDGVEKDTAQKELDTLNEEIKALSEKKTDAQSLESTQKSITDADTKIADIQKHITVTEGTDADGNATYTAEATQNLKDQVNNSYLSQAKYASEVITAINNGSYTATGATKVSGQDAMITLNGAEFTGSTNVFEINGLTFTALNETKAGEDITVTTEDDVDGIYDMVKSFLKEYNSIINEMDKLYNADSAKGYEPLTDDEKDAMSDSEVEKYETKIKDALLRRDSNLSTVSSALKEIMSGGVDVNGKTMYLSDFGIETLGYFEAADNEKNAYHIAGDPDDANTSGKSDVLKSMISNDPDTVISFFSSLSKTLYTKMSDLSKSVDGYRSYGSFYDDKKMTSDYNDYKTKISELEEKLNDYEDKWYSKFSKMETALAKLQSNSSAVTSLLGGS</sequence>
<evidence type="ECO:0000259" key="6">
    <source>
        <dbReference type="Pfam" id="PF02465"/>
    </source>
</evidence>
<dbReference type="Pfam" id="PF07195">
    <property type="entry name" value="FliD_C"/>
    <property type="match status" value="1"/>
</dbReference>
<feature type="domain" description="Flagellar hook-associated protein 2 C-terminal" evidence="7">
    <location>
        <begin position="435"/>
        <end position="700"/>
    </location>
</feature>
<comment type="subcellular location">
    <subcellularLocation>
        <location evidence="5">Secreted</location>
    </subcellularLocation>
    <subcellularLocation>
        <location evidence="5">Bacterial flagellum</location>
    </subcellularLocation>
</comment>
<evidence type="ECO:0000256" key="3">
    <source>
        <dbReference type="ARBA" id="ARBA00023054"/>
    </source>
</evidence>
<evidence type="ECO:0000313" key="8">
    <source>
        <dbReference type="EMBL" id="MST58853.1"/>
    </source>
</evidence>
<dbReference type="GO" id="GO:0009424">
    <property type="term" value="C:bacterial-type flagellum hook"/>
    <property type="evidence" value="ECO:0007669"/>
    <property type="project" value="UniProtKB-UniRule"/>
</dbReference>
<evidence type="ECO:0000256" key="1">
    <source>
        <dbReference type="ARBA" id="ARBA00009764"/>
    </source>
</evidence>
<dbReference type="InterPro" id="IPR040026">
    <property type="entry name" value="FliD"/>
</dbReference>
<dbReference type="PANTHER" id="PTHR30288:SF0">
    <property type="entry name" value="FLAGELLAR HOOK-ASSOCIATED PROTEIN 2"/>
    <property type="match status" value="1"/>
</dbReference>
<dbReference type="Pfam" id="PF02465">
    <property type="entry name" value="FliD_N"/>
    <property type="match status" value="1"/>
</dbReference>
<keyword evidence="3 5" id="KW-0175">Coiled coil</keyword>
<reference evidence="8 9" key="1">
    <citation type="submission" date="2019-08" db="EMBL/GenBank/DDBJ databases">
        <title>In-depth cultivation of the pig gut microbiome towards novel bacterial diversity and tailored functional studies.</title>
        <authorList>
            <person name="Wylensek D."/>
            <person name="Hitch T.C.A."/>
            <person name="Clavel T."/>
        </authorList>
    </citation>
    <scope>NUCLEOTIDE SEQUENCE [LARGE SCALE GENOMIC DNA]</scope>
    <source>
        <strain evidence="8 9">WCA3-601-WT-6H</strain>
    </source>
</reference>
<dbReference type="PANTHER" id="PTHR30288">
    <property type="entry name" value="FLAGELLAR CAP/ASSEMBLY PROTEIN FLID"/>
    <property type="match status" value="1"/>
</dbReference>
<keyword evidence="8" id="KW-0282">Flagellum</keyword>
<protein>
    <recommendedName>
        <fullName evidence="5">Flagellar hook-associated protein 2</fullName>
        <shortName evidence="5">HAP2</shortName>
    </recommendedName>
    <alternativeName>
        <fullName evidence="5">Flagellar cap protein</fullName>
    </alternativeName>
</protein>
<keyword evidence="8" id="KW-0969">Cilium</keyword>
<keyword evidence="5" id="KW-0964">Secreted</keyword>
<evidence type="ECO:0000259" key="7">
    <source>
        <dbReference type="Pfam" id="PF07195"/>
    </source>
</evidence>
<dbReference type="InterPro" id="IPR010809">
    <property type="entry name" value="FliD_C"/>
</dbReference>
<dbReference type="GO" id="GO:0005576">
    <property type="term" value="C:extracellular region"/>
    <property type="evidence" value="ECO:0007669"/>
    <property type="project" value="UniProtKB-SubCell"/>
</dbReference>
<keyword evidence="4 5" id="KW-0975">Bacterial flagellum</keyword>
<dbReference type="EMBL" id="VUMU01000016">
    <property type="protein sequence ID" value="MST58853.1"/>
    <property type="molecule type" value="Genomic_DNA"/>
</dbReference>
<dbReference type="AlphaFoldDB" id="A0A6L5YLK2"/>
<evidence type="ECO:0000313" key="9">
    <source>
        <dbReference type="Proteomes" id="UP000476055"/>
    </source>
</evidence>
<accession>A0A6L5YLK2</accession>
<feature type="domain" description="Flagellar hook-associated protein 2 N-terminal" evidence="6">
    <location>
        <begin position="10"/>
        <end position="106"/>
    </location>
</feature>
<dbReference type="Proteomes" id="UP000476055">
    <property type="component" value="Unassembled WGS sequence"/>
</dbReference>